<feature type="region of interest" description="Disordered" evidence="1">
    <location>
        <begin position="65"/>
        <end position="148"/>
    </location>
</feature>
<gene>
    <name evidence="2" type="ORF">IV203_008662</name>
</gene>
<feature type="compositionally biased region" description="Polar residues" evidence="1">
    <location>
        <begin position="65"/>
        <end position="93"/>
    </location>
</feature>
<proteinExistence type="predicted"/>
<evidence type="ECO:0000256" key="1">
    <source>
        <dbReference type="SAM" id="MobiDB-lite"/>
    </source>
</evidence>
<reference evidence="2" key="2">
    <citation type="submission" date="2021-04" db="EMBL/GenBank/DDBJ databases">
        <authorList>
            <person name="Podell S."/>
        </authorList>
    </citation>
    <scope>NUCLEOTIDE SEQUENCE</scope>
    <source>
        <strain evidence="2">Hildebrandi</strain>
    </source>
</reference>
<protein>
    <submittedName>
        <fullName evidence="2">Uncharacterized protein</fullName>
    </submittedName>
</protein>
<feature type="compositionally biased region" description="Low complexity" evidence="1">
    <location>
        <begin position="103"/>
        <end position="123"/>
    </location>
</feature>
<name>A0A9K3L002_9STRA</name>
<accession>A0A9K3L002</accession>
<feature type="region of interest" description="Disordered" evidence="1">
    <location>
        <begin position="827"/>
        <end position="854"/>
    </location>
</feature>
<dbReference type="AlphaFoldDB" id="A0A9K3L002"/>
<dbReference type="Proteomes" id="UP000693970">
    <property type="component" value="Unassembled WGS sequence"/>
</dbReference>
<reference evidence="2" key="1">
    <citation type="journal article" date="2021" name="Sci. Rep.">
        <title>Diploid genomic architecture of Nitzschia inconspicua, an elite biomass production diatom.</title>
        <authorList>
            <person name="Oliver A."/>
            <person name="Podell S."/>
            <person name="Pinowska A."/>
            <person name="Traller J.C."/>
            <person name="Smith S.R."/>
            <person name="McClure R."/>
            <person name="Beliaev A."/>
            <person name="Bohutskyi P."/>
            <person name="Hill E.A."/>
            <person name="Rabines A."/>
            <person name="Zheng H."/>
            <person name="Allen L.Z."/>
            <person name="Kuo A."/>
            <person name="Grigoriev I.V."/>
            <person name="Allen A.E."/>
            <person name="Hazlebeck D."/>
            <person name="Allen E.E."/>
        </authorList>
    </citation>
    <scope>NUCLEOTIDE SEQUENCE</scope>
    <source>
        <strain evidence="2">Hildebrandi</strain>
    </source>
</reference>
<dbReference type="EMBL" id="JAGRRH010000017">
    <property type="protein sequence ID" value="KAG7352614.1"/>
    <property type="molecule type" value="Genomic_DNA"/>
</dbReference>
<comment type="caution">
    <text evidence="2">The sequence shown here is derived from an EMBL/GenBank/DDBJ whole genome shotgun (WGS) entry which is preliminary data.</text>
</comment>
<keyword evidence="3" id="KW-1185">Reference proteome</keyword>
<organism evidence="2 3">
    <name type="scientific">Nitzschia inconspicua</name>
    <dbReference type="NCBI Taxonomy" id="303405"/>
    <lineage>
        <taxon>Eukaryota</taxon>
        <taxon>Sar</taxon>
        <taxon>Stramenopiles</taxon>
        <taxon>Ochrophyta</taxon>
        <taxon>Bacillariophyta</taxon>
        <taxon>Bacillariophyceae</taxon>
        <taxon>Bacillariophycidae</taxon>
        <taxon>Bacillariales</taxon>
        <taxon>Bacillariaceae</taxon>
        <taxon>Nitzschia</taxon>
    </lineage>
</organism>
<sequence length="867" mass="97276">MPSVNEVPVVGQVYQNNGKVKAIDEIVREYGNKKHTRKVVTMENGVIYFLDHFVEQDNVKKKTNIKTSNEATLGGSNDSRSNHLGDTLHQSSPVLEDRQNIPSTSNHSDSDSSTSTTKKNNQSPEKKAKRPVVITVLEDDPNNRDQSSIPLSITVYSEKDPNLGPANPNSIRGIWTCHDALEMEDEELWRPQEIFLYRPGEELSTIPEEDSSADSNSLTTGVWGYPEGQNPTSCRGATGENDDHDWLPLGGEALVVPPLQEAPADFVPAGKYSFRPGMATWPPPVDRIKKRLREVGKLEVPECFEDGKMPIKVFPRSKMPTAEQQKQRSPIQKKSVSFAQVGQWSYPKGQVEDDHHFLPVNIDLYFGDELPPPATSLAGSEDGSLLSWGLWGNTPSHGSPLDILDDESDESWELPGASLIFPPGVEPDASVEIQGRWAFPLHENVKIEWPPTATKIATVYPKMYAPDIKPGKTQGVWDFEAIDDAEKEHWDPQVVELYGQEEEFDEDRPHGLWGIVHGAEPNDKFDWHPAEVLFSPPGEVPDDDVWIQGKWAFPIERGVISWPPKPGTMFKKWLVGKLKVPECFKDGKTVPMTVFPRSRMPNDCHGKRVGMWTYPRGLEEDDHHLFPQPVQLYFGDHEPDEPLESTSLTYGVWGMDEMDVSDVSGSQDDDDWSPSNSLVYPPGMKPDDGIRVCGKWAVLGEKKISWPLPMSRTALVYPRAIAPAAKMCRIRGVWKFVHDVEPEGASNWKPQQIEIHGLKERLDDTRPYGMWGIRRGASPNKNWNWDPKDVWFYPPGEQPKGDCETLGRWAFPRGKLDVSWPPPIVESPRKPRNVGKLKIPGTFGDKDLSKGSKSVGKLKIPSLFSNT</sequence>
<evidence type="ECO:0000313" key="2">
    <source>
        <dbReference type="EMBL" id="KAG7352614.1"/>
    </source>
</evidence>
<evidence type="ECO:0000313" key="3">
    <source>
        <dbReference type="Proteomes" id="UP000693970"/>
    </source>
</evidence>